<dbReference type="EMBL" id="JBGEHV010000059">
    <property type="protein sequence ID" value="MEY8042542.1"/>
    <property type="molecule type" value="Genomic_DNA"/>
</dbReference>
<keyword evidence="5 6" id="KW-0472">Membrane</keyword>
<dbReference type="InterPro" id="IPR042094">
    <property type="entry name" value="T2SS_GspF_sf"/>
</dbReference>
<reference evidence="8 9" key="1">
    <citation type="submission" date="2024-08" db="EMBL/GenBank/DDBJ databases">
        <title>Genome mining of Saccharopolyspora cebuensis PGLac3 from Nigerian medicinal plant.</title>
        <authorList>
            <person name="Ezeobiora C.E."/>
            <person name="Igbokwe N.H."/>
            <person name="Amin D.H."/>
            <person name="Mendie U.E."/>
        </authorList>
    </citation>
    <scope>NUCLEOTIDE SEQUENCE [LARGE SCALE GENOMIC DNA]</scope>
    <source>
        <strain evidence="8 9">PGLac3</strain>
    </source>
</reference>
<evidence type="ECO:0000256" key="6">
    <source>
        <dbReference type="SAM" id="Phobius"/>
    </source>
</evidence>
<dbReference type="RefSeq" id="WP_186361442.1">
    <property type="nucleotide sequence ID" value="NZ_BAABII010000018.1"/>
</dbReference>
<proteinExistence type="predicted"/>
<keyword evidence="9" id="KW-1185">Reference proteome</keyword>
<organism evidence="8 9">
    <name type="scientific">Saccharopolyspora cebuensis</name>
    <dbReference type="NCBI Taxonomy" id="418759"/>
    <lineage>
        <taxon>Bacteria</taxon>
        <taxon>Bacillati</taxon>
        <taxon>Actinomycetota</taxon>
        <taxon>Actinomycetes</taxon>
        <taxon>Pseudonocardiales</taxon>
        <taxon>Pseudonocardiaceae</taxon>
        <taxon>Saccharopolyspora</taxon>
    </lineage>
</organism>
<keyword evidence="3 6" id="KW-0812">Transmembrane</keyword>
<dbReference type="Proteomes" id="UP001564626">
    <property type="component" value="Unassembled WGS sequence"/>
</dbReference>
<evidence type="ECO:0000256" key="1">
    <source>
        <dbReference type="ARBA" id="ARBA00004651"/>
    </source>
</evidence>
<evidence type="ECO:0000256" key="4">
    <source>
        <dbReference type="ARBA" id="ARBA00022989"/>
    </source>
</evidence>
<dbReference type="PANTHER" id="PTHR35007">
    <property type="entry name" value="INTEGRAL MEMBRANE PROTEIN-RELATED"/>
    <property type="match status" value="1"/>
</dbReference>
<keyword evidence="2" id="KW-1003">Cell membrane</keyword>
<comment type="caution">
    <text evidence="8">The sequence shown here is derived from an EMBL/GenBank/DDBJ whole genome shotgun (WGS) entry which is preliminary data.</text>
</comment>
<evidence type="ECO:0000256" key="3">
    <source>
        <dbReference type="ARBA" id="ARBA00022692"/>
    </source>
</evidence>
<feature type="transmembrane region" description="Helical" evidence="6">
    <location>
        <begin position="249"/>
        <end position="270"/>
    </location>
</feature>
<accession>A0ABV4CN72</accession>
<comment type="subcellular location">
    <subcellularLocation>
        <location evidence="1">Cell membrane</location>
        <topology evidence="1">Multi-pass membrane protein</topology>
    </subcellularLocation>
</comment>
<dbReference type="InterPro" id="IPR018076">
    <property type="entry name" value="T2SS_GspF_dom"/>
</dbReference>
<feature type="domain" description="Type II secretion system protein GspF" evidence="7">
    <location>
        <begin position="110"/>
        <end position="235"/>
    </location>
</feature>
<evidence type="ECO:0000256" key="2">
    <source>
        <dbReference type="ARBA" id="ARBA00022475"/>
    </source>
</evidence>
<keyword evidence="4 6" id="KW-1133">Transmembrane helix</keyword>
<dbReference type="PANTHER" id="PTHR35007:SF3">
    <property type="entry name" value="POSSIBLE CONSERVED ALANINE RICH MEMBRANE PROTEIN"/>
    <property type="match status" value="1"/>
</dbReference>
<gene>
    <name evidence="8" type="ORF">AB8O55_24320</name>
</gene>
<evidence type="ECO:0000259" key="7">
    <source>
        <dbReference type="Pfam" id="PF00482"/>
    </source>
</evidence>
<protein>
    <submittedName>
        <fullName evidence="8">Type II secretion system F family protein</fullName>
    </submittedName>
</protein>
<feature type="transmembrane region" description="Helical" evidence="6">
    <location>
        <begin position="223"/>
        <end position="243"/>
    </location>
</feature>
<evidence type="ECO:0000313" key="8">
    <source>
        <dbReference type="EMBL" id="MEY8042542.1"/>
    </source>
</evidence>
<sequence>MTGSIAVAGALGVGFALGVLLLILGVRSRDPAASAMPSRWAQWVERLRHRTSARWIAVSVAAGVLVGAVTGWVVGGALTLLGVWALPRVLGRNQDQARRVARIEAIAAWTEMLRDTLSAAAGLEQAIQATVDTAPAAIRDDVRELSVRIERGDKLADALGGLADDLNDPTADLVISALVLASQHQARQLADLLGELATEAREQVSMRLRVESGRARTRTSVRVIVATTLIFAAGLVVLNRGYLDPYDSAFGQIMLLVVGGLFALAFAWLAKIARIGEPERFLTHLTGAEPRATQEVQP</sequence>
<dbReference type="Gene3D" id="1.20.81.30">
    <property type="entry name" value="Type II secretion system (T2SS), domain F"/>
    <property type="match status" value="1"/>
</dbReference>
<feature type="transmembrane region" description="Helical" evidence="6">
    <location>
        <begin position="53"/>
        <end position="86"/>
    </location>
</feature>
<dbReference type="Pfam" id="PF00482">
    <property type="entry name" value="T2SSF"/>
    <property type="match status" value="1"/>
</dbReference>
<evidence type="ECO:0000256" key="5">
    <source>
        <dbReference type="ARBA" id="ARBA00023136"/>
    </source>
</evidence>
<evidence type="ECO:0000313" key="9">
    <source>
        <dbReference type="Proteomes" id="UP001564626"/>
    </source>
</evidence>
<name>A0ABV4CN72_9PSEU</name>